<proteinExistence type="predicted"/>
<reference evidence="1" key="1">
    <citation type="submission" date="2020-07" db="EMBL/GenBank/DDBJ databases">
        <title>Campylobacter molothri sp. nov. isolated from wild birds.</title>
        <authorList>
            <person name="Miller W.G."/>
            <person name="Chapman M.H."/>
            <person name="Yee E."/>
            <person name="Lopes B.S."/>
            <person name="Forbes K.J."/>
        </authorList>
    </citation>
    <scope>NUCLEOTIDE SEQUENCE</scope>
    <source>
        <strain evidence="1">RM9754</strain>
    </source>
</reference>
<comment type="caution">
    <text evidence="1">The sequence shown here is derived from an EMBL/GenBank/DDBJ whole genome shotgun (WGS) entry which is preliminary data.</text>
</comment>
<name>A0ACC5W2F2_9BACT</name>
<evidence type="ECO:0000313" key="2">
    <source>
        <dbReference type="Proteomes" id="UP001319828"/>
    </source>
</evidence>
<dbReference type="EMBL" id="JACHUQ010000016">
    <property type="protein sequence ID" value="MBZ7975117.1"/>
    <property type="molecule type" value="Genomic_DNA"/>
</dbReference>
<dbReference type="Proteomes" id="UP001319828">
    <property type="component" value="Unassembled WGS sequence"/>
</dbReference>
<gene>
    <name evidence="1" type="ORF">H2252_06950</name>
</gene>
<evidence type="ECO:0000313" key="1">
    <source>
        <dbReference type="EMBL" id="MBZ7975117.1"/>
    </source>
</evidence>
<organism evidence="1 2">
    <name type="scientific">Campylobacter molothri</name>
    <dbReference type="NCBI Taxonomy" id="1032242"/>
    <lineage>
        <taxon>Bacteria</taxon>
        <taxon>Pseudomonadati</taxon>
        <taxon>Campylobacterota</taxon>
        <taxon>Epsilonproteobacteria</taxon>
        <taxon>Campylobacterales</taxon>
        <taxon>Campylobacteraceae</taxon>
        <taxon>Campylobacter</taxon>
    </lineage>
</organism>
<sequence length="57" mass="6868">MQIYINLEEMNKWQIKDELRKILSQLDPISAHEIAKELREEFLSIEELQEKIKNINA</sequence>
<keyword evidence="2" id="KW-1185">Reference proteome</keyword>
<protein>
    <submittedName>
        <fullName evidence="1">Uncharacterized protein</fullName>
    </submittedName>
</protein>
<accession>A0ACC5W2F2</accession>